<dbReference type="InterPro" id="IPR032506">
    <property type="entry name" value="SGSH_C"/>
</dbReference>
<comment type="caution">
    <text evidence="2">The sequence shown here is derived from an EMBL/GenBank/DDBJ whole genome shotgun (WGS) entry which is preliminary data.</text>
</comment>
<keyword evidence="3" id="KW-1185">Reference proteome</keyword>
<proteinExistence type="predicted"/>
<dbReference type="AlphaFoldDB" id="A0A7X1E4J1"/>
<protein>
    <submittedName>
        <fullName evidence="2">DUF4976 domain-containing protein</fullName>
    </submittedName>
</protein>
<dbReference type="Proteomes" id="UP000525652">
    <property type="component" value="Unassembled WGS sequence"/>
</dbReference>
<dbReference type="Gene3D" id="3.40.720.10">
    <property type="entry name" value="Alkaline Phosphatase, subunit A"/>
    <property type="match status" value="1"/>
</dbReference>
<dbReference type="SUPFAM" id="SSF53649">
    <property type="entry name" value="Alkaline phosphatase-like"/>
    <property type="match status" value="1"/>
</dbReference>
<gene>
    <name evidence="2" type="ORF">H5P30_12530</name>
</gene>
<dbReference type="RefSeq" id="WP_185693473.1">
    <property type="nucleotide sequence ID" value="NZ_JACHVA010000101.1"/>
</dbReference>
<evidence type="ECO:0000259" key="1">
    <source>
        <dbReference type="Pfam" id="PF16347"/>
    </source>
</evidence>
<accession>A0A7X1E4J1</accession>
<evidence type="ECO:0000313" key="3">
    <source>
        <dbReference type="Proteomes" id="UP000525652"/>
    </source>
</evidence>
<dbReference type="Pfam" id="PF16347">
    <property type="entry name" value="SGSH_C"/>
    <property type="match status" value="1"/>
</dbReference>
<reference evidence="2 3" key="1">
    <citation type="submission" date="2020-07" db="EMBL/GenBank/DDBJ databases">
        <authorList>
            <person name="Feng X."/>
        </authorList>
    </citation>
    <scope>NUCLEOTIDE SEQUENCE [LARGE SCALE GENOMIC DNA]</scope>
    <source>
        <strain evidence="2 3">JCM14086</strain>
    </source>
</reference>
<sequence length="111" mass="12883">MRVKGYPHLQGNDLSPVLNGATGQVQNSILVECRPNREHLNQITLVTTPYKLILTQGFSLGELYDLRNDPDQYENLWTHPEHQKTKTDLLEKLIRKRMDSEPHFQPRTTFG</sequence>
<evidence type="ECO:0000313" key="2">
    <source>
        <dbReference type="EMBL" id="MBC2602600.1"/>
    </source>
</evidence>
<dbReference type="InterPro" id="IPR017850">
    <property type="entry name" value="Alkaline_phosphatase_core_sf"/>
</dbReference>
<feature type="domain" description="N-sulphoglucosamine sulphohydrolase C-terminal" evidence="1">
    <location>
        <begin position="8"/>
        <end position="97"/>
    </location>
</feature>
<dbReference type="EMBL" id="JACHVA010000101">
    <property type="protein sequence ID" value="MBC2602600.1"/>
    <property type="molecule type" value="Genomic_DNA"/>
</dbReference>
<name>A0A7X1E4J1_9BACT</name>
<organism evidence="2 3">
    <name type="scientific">Puniceicoccus vermicola</name>
    <dbReference type="NCBI Taxonomy" id="388746"/>
    <lineage>
        <taxon>Bacteria</taxon>
        <taxon>Pseudomonadati</taxon>
        <taxon>Verrucomicrobiota</taxon>
        <taxon>Opitutia</taxon>
        <taxon>Puniceicoccales</taxon>
        <taxon>Puniceicoccaceae</taxon>
        <taxon>Puniceicoccus</taxon>
    </lineage>
</organism>